<feature type="compositionally biased region" description="Basic and acidic residues" evidence="1">
    <location>
        <begin position="153"/>
        <end position="163"/>
    </location>
</feature>
<dbReference type="SUPFAM" id="SSF103657">
    <property type="entry name" value="BAR/IMD domain-like"/>
    <property type="match status" value="1"/>
</dbReference>
<evidence type="ECO:0000313" key="2">
    <source>
        <dbReference type="EMBL" id="KAF0309691.1"/>
    </source>
</evidence>
<gene>
    <name evidence="2" type="primary">fam92a</name>
    <name evidence="2" type="ORF">FJT64_019225</name>
</gene>
<sequence>MRATGPANYRQIALAETELQRAAIDVARTHAALEESMEYFEMKKLRDLRRFLLEFCHAMLNYHARNIELYSRAYRMVKDMDVDTDLDDFRKAMQFPAPPSSSRKSALDVLSQSSAAGLSQGRKAGTGASPRSTPPRYAAGNENSPYNQRHRSRSMDCDREPGARLRVQSRPRMSDNDVFQQSYGNGSRDRLAARPSRSRSS</sequence>
<dbReference type="InterPro" id="IPR027267">
    <property type="entry name" value="AH/BAR_dom_sf"/>
</dbReference>
<protein>
    <submittedName>
        <fullName evidence="2">Protein FAM92A</fullName>
    </submittedName>
</protein>
<evidence type="ECO:0000256" key="1">
    <source>
        <dbReference type="SAM" id="MobiDB-lite"/>
    </source>
</evidence>
<keyword evidence="3" id="KW-1185">Reference proteome</keyword>
<proteinExistence type="predicted"/>
<name>A0A6A4X5M7_AMPAM</name>
<dbReference type="InterPro" id="IPR009602">
    <property type="entry name" value="CBAR/FAM92"/>
</dbReference>
<organism evidence="2 3">
    <name type="scientific">Amphibalanus amphitrite</name>
    <name type="common">Striped barnacle</name>
    <name type="synonym">Balanus amphitrite</name>
    <dbReference type="NCBI Taxonomy" id="1232801"/>
    <lineage>
        <taxon>Eukaryota</taxon>
        <taxon>Metazoa</taxon>
        <taxon>Ecdysozoa</taxon>
        <taxon>Arthropoda</taxon>
        <taxon>Crustacea</taxon>
        <taxon>Multicrustacea</taxon>
        <taxon>Cirripedia</taxon>
        <taxon>Thoracica</taxon>
        <taxon>Thoracicalcarea</taxon>
        <taxon>Balanomorpha</taxon>
        <taxon>Balanoidea</taxon>
        <taxon>Balanidae</taxon>
        <taxon>Amphibalaninae</taxon>
        <taxon>Amphibalanus</taxon>
    </lineage>
</organism>
<dbReference type="EMBL" id="VIIS01000382">
    <property type="protein sequence ID" value="KAF0309691.1"/>
    <property type="molecule type" value="Genomic_DNA"/>
</dbReference>
<dbReference type="PANTHER" id="PTHR21223">
    <property type="entry name" value="CBY1-INTERACTING BAR DOMAIN-CONTAINING PROTEIN HOMOLOG"/>
    <property type="match status" value="1"/>
</dbReference>
<dbReference type="GO" id="GO:0060271">
    <property type="term" value="P:cilium assembly"/>
    <property type="evidence" value="ECO:0007669"/>
    <property type="project" value="TreeGrafter"/>
</dbReference>
<evidence type="ECO:0000313" key="3">
    <source>
        <dbReference type="Proteomes" id="UP000440578"/>
    </source>
</evidence>
<reference evidence="2 3" key="1">
    <citation type="submission" date="2019-07" db="EMBL/GenBank/DDBJ databases">
        <title>Draft genome assembly of a fouling barnacle, Amphibalanus amphitrite (Darwin, 1854): The first reference genome for Thecostraca.</title>
        <authorList>
            <person name="Kim W."/>
        </authorList>
    </citation>
    <scope>NUCLEOTIDE SEQUENCE [LARGE SCALE GENOMIC DNA]</scope>
    <source>
        <strain evidence="2">SNU_AA5</strain>
        <tissue evidence="2">Soma without cirri and trophi</tissue>
    </source>
</reference>
<dbReference type="Pfam" id="PF06730">
    <property type="entry name" value="FAM92"/>
    <property type="match status" value="1"/>
</dbReference>
<dbReference type="GO" id="GO:0036064">
    <property type="term" value="C:ciliary basal body"/>
    <property type="evidence" value="ECO:0007669"/>
    <property type="project" value="TreeGrafter"/>
</dbReference>
<dbReference type="OrthoDB" id="60621at2759"/>
<accession>A0A6A4X5M7</accession>
<feature type="region of interest" description="Disordered" evidence="1">
    <location>
        <begin position="93"/>
        <end position="201"/>
    </location>
</feature>
<feature type="compositionally biased region" description="Polar residues" evidence="1">
    <location>
        <begin position="100"/>
        <end position="117"/>
    </location>
</feature>
<dbReference type="AlphaFoldDB" id="A0A6A4X5M7"/>
<dbReference type="GO" id="GO:0035869">
    <property type="term" value="C:ciliary transition zone"/>
    <property type="evidence" value="ECO:0007669"/>
    <property type="project" value="TreeGrafter"/>
</dbReference>
<dbReference type="PANTHER" id="PTHR21223:SF2">
    <property type="entry name" value="CBY1-INTERACTING BAR DOMAIN-CONTAINING PROTEIN HOMOLOG"/>
    <property type="match status" value="1"/>
</dbReference>
<comment type="caution">
    <text evidence="2">The sequence shown here is derived from an EMBL/GenBank/DDBJ whole genome shotgun (WGS) entry which is preliminary data.</text>
</comment>
<dbReference type="Proteomes" id="UP000440578">
    <property type="component" value="Unassembled WGS sequence"/>
</dbReference>